<feature type="transmembrane region" description="Helical" evidence="8">
    <location>
        <begin position="67"/>
        <end position="87"/>
    </location>
</feature>
<dbReference type="Pfam" id="PF01032">
    <property type="entry name" value="FecCD"/>
    <property type="match status" value="1"/>
</dbReference>
<dbReference type="CDD" id="cd06550">
    <property type="entry name" value="TM_ABC_iron-siderophores_like"/>
    <property type="match status" value="1"/>
</dbReference>
<feature type="transmembrane region" description="Helical" evidence="8">
    <location>
        <begin position="313"/>
        <end position="332"/>
    </location>
</feature>
<evidence type="ECO:0000313" key="9">
    <source>
        <dbReference type="EMBL" id="KIS34719.1"/>
    </source>
</evidence>
<dbReference type="InterPro" id="IPR000522">
    <property type="entry name" value="ABC_transptr_permease_BtuC"/>
</dbReference>
<keyword evidence="6 8" id="KW-1133">Transmembrane helix</keyword>
<accession>A0A158SV25</accession>
<feature type="transmembrane region" description="Helical" evidence="8">
    <location>
        <begin position="123"/>
        <end position="141"/>
    </location>
</feature>
<dbReference type="GO" id="GO:0022857">
    <property type="term" value="F:transmembrane transporter activity"/>
    <property type="evidence" value="ECO:0007669"/>
    <property type="project" value="InterPro"/>
</dbReference>
<gene>
    <name evidence="9" type="ORF">NTHI1209_00321</name>
</gene>
<feature type="transmembrane region" description="Helical" evidence="8">
    <location>
        <begin position="283"/>
        <end position="301"/>
    </location>
</feature>
<evidence type="ECO:0000313" key="10">
    <source>
        <dbReference type="Proteomes" id="UP000050700"/>
    </source>
</evidence>
<sequence>MKSMLANQRGFITSLIFILFIIVLFTLNIGAFSLSTEKVLSILSKPFLSQHASFTPMEYHIVWHVRLPRIIMAFFSGGILAMSGATLQGVFHNPLVDPHIIGVTSGAAFGGSLAILLGFPSYLLILSTFSFGLLTLFLIYVTTMFIGKGNRIVLVLAGVILSGFFSALVSLIQYLADAEEVLPSIVFWLLGSFATTSWAKLAILLPCVFIAAYLLFRLRWHINVLSLGDMQAKMLGVSIKKTRWFVLLLCALLVATQVAVSGSIGWIGLVIPHLTRFFVGSDHRYLLPASFLISGIFMIVIDTLARTLTSSEIPVGIITALLGAPIFTLLLLKTYRKKSL</sequence>
<comment type="subcellular location">
    <subcellularLocation>
        <location evidence="1">Cell membrane</location>
        <topology evidence="1">Multi-pass membrane protein</topology>
    </subcellularLocation>
</comment>
<feature type="transmembrane region" description="Helical" evidence="8">
    <location>
        <begin position="153"/>
        <end position="176"/>
    </location>
</feature>
<feature type="transmembrane region" description="Helical" evidence="8">
    <location>
        <begin position="99"/>
        <end position="117"/>
    </location>
</feature>
<feature type="transmembrane region" description="Helical" evidence="8">
    <location>
        <begin position="12"/>
        <end position="34"/>
    </location>
</feature>
<dbReference type="GO" id="GO:0005886">
    <property type="term" value="C:plasma membrane"/>
    <property type="evidence" value="ECO:0007669"/>
    <property type="project" value="UniProtKB-SubCell"/>
</dbReference>
<dbReference type="EMBL" id="JMQP01000002">
    <property type="protein sequence ID" value="KIS34719.1"/>
    <property type="molecule type" value="Genomic_DNA"/>
</dbReference>
<keyword evidence="4" id="KW-1003">Cell membrane</keyword>
<evidence type="ECO:0000256" key="1">
    <source>
        <dbReference type="ARBA" id="ARBA00004651"/>
    </source>
</evidence>
<keyword evidence="3" id="KW-0813">Transport</keyword>
<evidence type="ECO:0000256" key="2">
    <source>
        <dbReference type="ARBA" id="ARBA00007935"/>
    </source>
</evidence>
<dbReference type="GO" id="GO:0033214">
    <property type="term" value="P:siderophore-iron import into cell"/>
    <property type="evidence" value="ECO:0007669"/>
    <property type="project" value="TreeGrafter"/>
</dbReference>
<dbReference type="PATRIC" id="fig|727.582.peg.279"/>
<organism evidence="9 10">
    <name type="scientific">Haemophilus influenzae</name>
    <dbReference type="NCBI Taxonomy" id="727"/>
    <lineage>
        <taxon>Bacteria</taxon>
        <taxon>Pseudomonadati</taxon>
        <taxon>Pseudomonadota</taxon>
        <taxon>Gammaproteobacteria</taxon>
        <taxon>Pasteurellales</taxon>
        <taxon>Pasteurellaceae</taxon>
        <taxon>Haemophilus</taxon>
    </lineage>
</organism>
<dbReference type="RefSeq" id="WP_236682131.1">
    <property type="nucleotide sequence ID" value="NZ_JXLX01000027.1"/>
</dbReference>
<evidence type="ECO:0000256" key="3">
    <source>
        <dbReference type="ARBA" id="ARBA00022448"/>
    </source>
</evidence>
<dbReference type="AlphaFoldDB" id="A0A158SV25"/>
<dbReference type="InterPro" id="IPR037294">
    <property type="entry name" value="ABC_BtuC-like"/>
</dbReference>
<proteinExistence type="inferred from homology"/>
<name>A0A158SV25_HAEIF</name>
<comment type="similarity">
    <text evidence="2">Belongs to the binding-protein-dependent transport system permease family. FecCD subfamily.</text>
</comment>
<comment type="caution">
    <text evidence="9">The sequence shown here is derived from an EMBL/GenBank/DDBJ whole genome shotgun (WGS) entry which is preliminary data.</text>
</comment>
<dbReference type="PANTHER" id="PTHR30472:SF70">
    <property type="entry name" value="MOLYBDATE IMPORT SYSTEM PERMEASE PROTEIN MOLB"/>
    <property type="match status" value="1"/>
</dbReference>
<dbReference type="Proteomes" id="UP000050700">
    <property type="component" value="Unassembled WGS sequence"/>
</dbReference>
<evidence type="ECO:0000256" key="4">
    <source>
        <dbReference type="ARBA" id="ARBA00022475"/>
    </source>
</evidence>
<keyword evidence="7 8" id="KW-0472">Membrane</keyword>
<dbReference type="FunFam" id="1.10.3470.10:FF:000001">
    <property type="entry name" value="Vitamin B12 ABC transporter permease BtuC"/>
    <property type="match status" value="1"/>
</dbReference>
<protein>
    <submittedName>
        <fullName evidence="9">Putative ABC transporter permease protein</fullName>
    </submittedName>
</protein>
<keyword evidence="5 8" id="KW-0812">Transmembrane</keyword>
<feature type="transmembrane region" description="Helical" evidence="8">
    <location>
        <begin position="244"/>
        <end position="271"/>
    </location>
</feature>
<reference evidence="9 10" key="1">
    <citation type="submission" date="2014-05" db="EMBL/GenBank/DDBJ databases">
        <title>Methylome analysis of the phasevarions of Haemophilus influenzae.</title>
        <authorList>
            <person name="Atack J.M."/>
            <person name="Fox K.L."/>
            <person name="Power P.M."/>
            <person name="Clark T."/>
            <person name="Jurcisek J."/>
            <person name="Korlach J."/>
            <person name="Bakaletz L.O."/>
            <person name="Jennings M.P."/>
        </authorList>
    </citation>
    <scope>NUCLEOTIDE SEQUENCE [LARGE SCALE GENOMIC DNA]</scope>
    <source>
        <strain evidence="9 10">1209</strain>
    </source>
</reference>
<evidence type="ECO:0000256" key="7">
    <source>
        <dbReference type="ARBA" id="ARBA00023136"/>
    </source>
</evidence>
<feature type="transmembrane region" description="Helical" evidence="8">
    <location>
        <begin position="196"/>
        <end position="216"/>
    </location>
</feature>
<evidence type="ECO:0000256" key="6">
    <source>
        <dbReference type="ARBA" id="ARBA00022989"/>
    </source>
</evidence>
<dbReference type="Gene3D" id="1.10.3470.10">
    <property type="entry name" value="ABC transporter involved in vitamin B12 uptake, BtuC"/>
    <property type="match status" value="1"/>
</dbReference>
<dbReference type="SUPFAM" id="SSF81345">
    <property type="entry name" value="ABC transporter involved in vitamin B12 uptake, BtuC"/>
    <property type="match status" value="1"/>
</dbReference>
<dbReference type="PANTHER" id="PTHR30472">
    <property type="entry name" value="FERRIC ENTEROBACTIN TRANSPORT SYSTEM PERMEASE PROTEIN"/>
    <property type="match status" value="1"/>
</dbReference>
<evidence type="ECO:0000256" key="5">
    <source>
        <dbReference type="ARBA" id="ARBA00022692"/>
    </source>
</evidence>
<evidence type="ECO:0000256" key="8">
    <source>
        <dbReference type="SAM" id="Phobius"/>
    </source>
</evidence>